<comment type="caution">
    <text evidence="2">The sequence shown here is derived from an EMBL/GenBank/DDBJ whole genome shotgun (WGS) entry which is preliminary data.</text>
</comment>
<proteinExistence type="predicted"/>
<dbReference type="Gene3D" id="3.40.630.30">
    <property type="match status" value="1"/>
</dbReference>
<dbReference type="EMBL" id="BART01017114">
    <property type="protein sequence ID" value="GAG75098.1"/>
    <property type="molecule type" value="Genomic_DNA"/>
</dbReference>
<name>X1AS27_9ZZZZ</name>
<feature type="domain" description="BioF2-like acetyltransferase" evidence="1">
    <location>
        <begin position="100"/>
        <end position="243"/>
    </location>
</feature>
<sequence>MVQGEEARFIGDPDVCDYQDFIVAPGKGEGFFEALLKHLRQEGISRLDLNTVRADSKLLNEFIRVAENVQCEVACDPEDVTFELDLPATWDDFLGMLTGKQRHEIRRKLRRLYEAAEVNYRVVEGFKEVMDELETFLALFGLSRSDKAAFMTGQMNTYFRSLAEAMAREKLLKLYFLDLDDTPAAAVMCFDYNSTVYLYNNGYDGRFSSLSVGLLSKVLSIKESIRRGKKKYDFLKGTEEYKHRLGGRPVLLYRCQVKLG</sequence>
<dbReference type="AlphaFoldDB" id="X1AS27"/>
<dbReference type="InterPro" id="IPR038740">
    <property type="entry name" value="BioF2-like_GNAT_dom"/>
</dbReference>
<evidence type="ECO:0000313" key="2">
    <source>
        <dbReference type="EMBL" id="GAG75098.1"/>
    </source>
</evidence>
<accession>X1AS27</accession>
<evidence type="ECO:0000259" key="1">
    <source>
        <dbReference type="Pfam" id="PF13480"/>
    </source>
</evidence>
<organism evidence="2">
    <name type="scientific">marine sediment metagenome</name>
    <dbReference type="NCBI Taxonomy" id="412755"/>
    <lineage>
        <taxon>unclassified sequences</taxon>
        <taxon>metagenomes</taxon>
        <taxon>ecological metagenomes</taxon>
    </lineage>
</organism>
<dbReference type="SUPFAM" id="SSF55729">
    <property type="entry name" value="Acyl-CoA N-acyltransferases (Nat)"/>
    <property type="match status" value="1"/>
</dbReference>
<protein>
    <recommendedName>
        <fullName evidence="1">BioF2-like acetyltransferase domain-containing protein</fullName>
    </recommendedName>
</protein>
<gene>
    <name evidence="2" type="ORF">S01H4_32681</name>
</gene>
<dbReference type="InterPro" id="IPR016181">
    <property type="entry name" value="Acyl_CoA_acyltransferase"/>
</dbReference>
<reference evidence="2" key="1">
    <citation type="journal article" date="2014" name="Front. Microbiol.">
        <title>High frequency of phylogenetically diverse reductive dehalogenase-homologous genes in deep subseafloor sedimentary metagenomes.</title>
        <authorList>
            <person name="Kawai M."/>
            <person name="Futagami T."/>
            <person name="Toyoda A."/>
            <person name="Takaki Y."/>
            <person name="Nishi S."/>
            <person name="Hori S."/>
            <person name="Arai W."/>
            <person name="Tsubouchi T."/>
            <person name="Morono Y."/>
            <person name="Uchiyama I."/>
            <person name="Ito T."/>
            <person name="Fujiyama A."/>
            <person name="Inagaki F."/>
            <person name="Takami H."/>
        </authorList>
    </citation>
    <scope>NUCLEOTIDE SEQUENCE</scope>
    <source>
        <strain evidence="2">Expedition CK06-06</strain>
    </source>
</reference>
<dbReference type="Pfam" id="PF13480">
    <property type="entry name" value="Acetyltransf_6"/>
    <property type="match status" value="1"/>
</dbReference>